<dbReference type="InterPro" id="IPR016181">
    <property type="entry name" value="Acyl_CoA_acyltransferase"/>
</dbReference>
<dbReference type="InterPro" id="IPR000182">
    <property type="entry name" value="GNAT_dom"/>
</dbReference>
<dbReference type="GO" id="GO:0016747">
    <property type="term" value="F:acyltransferase activity, transferring groups other than amino-acyl groups"/>
    <property type="evidence" value="ECO:0007669"/>
    <property type="project" value="InterPro"/>
</dbReference>
<dbReference type="CDD" id="cd04301">
    <property type="entry name" value="NAT_SF"/>
    <property type="match status" value="1"/>
</dbReference>
<dbReference type="SUPFAM" id="SSF55729">
    <property type="entry name" value="Acyl-CoA N-acyltransferases (Nat)"/>
    <property type="match status" value="1"/>
</dbReference>
<proteinExistence type="predicted"/>
<accession>A0A6J4PRM0</accession>
<name>A0A6J4PRM0_9ACTN</name>
<dbReference type="Pfam" id="PF00583">
    <property type="entry name" value="Acetyltransf_1"/>
    <property type="match status" value="1"/>
</dbReference>
<evidence type="ECO:0000259" key="1">
    <source>
        <dbReference type="PROSITE" id="PS51186"/>
    </source>
</evidence>
<dbReference type="EMBL" id="CADCVA010000234">
    <property type="protein sequence ID" value="CAA9423950.1"/>
    <property type="molecule type" value="Genomic_DNA"/>
</dbReference>
<feature type="domain" description="N-acetyltransferase" evidence="1">
    <location>
        <begin position="26"/>
        <end position="178"/>
    </location>
</feature>
<gene>
    <name evidence="2" type="ORF">AVDCRST_MAG82-1636</name>
</gene>
<sequence length="191" mass="20592">MMLAETMLDPKTATREAVTLPGGFEVCVRAASLEDEDLLRAMFSRLSAQTVYRRFHAPYPRVPGWALDLFLNVDHRNRESLVAVVEGEAVGHAMYARSSSGRGQAEIGIVIEDAWQSKGIGKLLLSRLAAEAQRRGVAAFTGEVLGENRRALGFFSGALPAPRLTASGGAYHIFAPLGSPRPTLGLAREEG</sequence>
<organism evidence="2">
    <name type="scientific">uncultured Rubrobacteraceae bacterium</name>
    <dbReference type="NCBI Taxonomy" id="349277"/>
    <lineage>
        <taxon>Bacteria</taxon>
        <taxon>Bacillati</taxon>
        <taxon>Actinomycetota</taxon>
        <taxon>Rubrobacteria</taxon>
        <taxon>Rubrobacterales</taxon>
        <taxon>Rubrobacteraceae</taxon>
        <taxon>environmental samples</taxon>
    </lineage>
</organism>
<dbReference type="PROSITE" id="PS51186">
    <property type="entry name" value="GNAT"/>
    <property type="match status" value="1"/>
</dbReference>
<evidence type="ECO:0000313" key="2">
    <source>
        <dbReference type="EMBL" id="CAA9423950.1"/>
    </source>
</evidence>
<reference evidence="2" key="1">
    <citation type="submission" date="2020-02" db="EMBL/GenBank/DDBJ databases">
        <authorList>
            <person name="Meier V. D."/>
        </authorList>
    </citation>
    <scope>NUCLEOTIDE SEQUENCE</scope>
    <source>
        <strain evidence="2">AVDCRST_MAG82</strain>
    </source>
</reference>
<dbReference type="Gene3D" id="3.40.630.30">
    <property type="match status" value="1"/>
</dbReference>
<dbReference type="AlphaFoldDB" id="A0A6J4PRM0"/>
<protein>
    <recommendedName>
        <fullName evidence="1">N-acetyltransferase domain-containing protein</fullName>
    </recommendedName>
</protein>